<name>A0A392SIR2_9FABA</name>
<reference evidence="1 2" key="1">
    <citation type="journal article" date="2018" name="Front. Plant Sci.">
        <title>Red Clover (Trifolium pratense) and Zigzag Clover (T. medium) - A Picture of Genomic Similarities and Differences.</title>
        <authorList>
            <person name="Dluhosova J."/>
            <person name="Istvanek J."/>
            <person name="Nedelnik J."/>
            <person name="Repkova J."/>
        </authorList>
    </citation>
    <scope>NUCLEOTIDE SEQUENCE [LARGE SCALE GENOMIC DNA]</scope>
    <source>
        <strain evidence="2">cv. 10/8</strain>
        <tissue evidence="1">Leaf</tissue>
    </source>
</reference>
<accession>A0A392SIR2</accession>
<sequence>IYGLVAVLVSMSKGLGFRFLFFAGCFRSPVFRHWWWFYLGVASDPRVWLRGLAGSYGGRERFWWFVWWPDSFWNVWI</sequence>
<comment type="caution">
    <text evidence="1">The sequence shown here is derived from an EMBL/GenBank/DDBJ whole genome shotgun (WGS) entry which is preliminary data.</text>
</comment>
<feature type="non-terminal residue" evidence="1">
    <location>
        <position position="1"/>
    </location>
</feature>
<evidence type="ECO:0000313" key="2">
    <source>
        <dbReference type="Proteomes" id="UP000265520"/>
    </source>
</evidence>
<organism evidence="1 2">
    <name type="scientific">Trifolium medium</name>
    <dbReference type="NCBI Taxonomy" id="97028"/>
    <lineage>
        <taxon>Eukaryota</taxon>
        <taxon>Viridiplantae</taxon>
        <taxon>Streptophyta</taxon>
        <taxon>Embryophyta</taxon>
        <taxon>Tracheophyta</taxon>
        <taxon>Spermatophyta</taxon>
        <taxon>Magnoliopsida</taxon>
        <taxon>eudicotyledons</taxon>
        <taxon>Gunneridae</taxon>
        <taxon>Pentapetalae</taxon>
        <taxon>rosids</taxon>
        <taxon>fabids</taxon>
        <taxon>Fabales</taxon>
        <taxon>Fabaceae</taxon>
        <taxon>Papilionoideae</taxon>
        <taxon>50 kb inversion clade</taxon>
        <taxon>NPAAA clade</taxon>
        <taxon>Hologalegina</taxon>
        <taxon>IRL clade</taxon>
        <taxon>Trifolieae</taxon>
        <taxon>Trifolium</taxon>
    </lineage>
</organism>
<keyword evidence="2" id="KW-1185">Reference proteome</keyword>
<dbReference type="EMBL" id="LXQA010381533">
    <property type="protein sequence ID" value="MCI48094.1"/>
    <property type="molecule type" value="Genomic_DNA"/>
</dbReference>
<protein>
    <submittedName>
        <fullName evidence="1">Uncharacterized protein</fullName>
    </submittedName>
</protein>
<dbReference type="Proteomes" id="UP000265520">
    <property type="component" value="Unassembled WGS sequence"/>
</dbReference>
<proteinExistence type="predicted"/>
<dbReference type="AlphaFoldDB" id="A0A392SIR2"/>
<evidence type="ECO:0000313" key="1">
    <source>
        <dbReference type="EMBL" id="MCI48094.1"/>
    </source>
</evidence>